<proteinExistence type="predicted"/>
<comment type="caution">
    <text evidence="5">The sequence shown here is derived from an EMBL/GenBank/DDBJ whole genome shotgun (WGS) entry which is preliminary data.</text>
</comment>
<evidence type="ECO:0000256" key="1">
    <source>
        <dbReference type="ARBA" id="ARBA00022448"/>
    </source>
</evidence>
<sequence length="143" mass="16425">MTVHCCKDISPHATMHNNTSHSLYHLNKNLHDKAPCSIGVLVDRGNCRKFFGSTDDQEALVLRAFCDDRVSFKEVAVTNRERVLDMLWLLDNAYELVMIGRRHIESWLMTQIRKWDELGELGTIEEMLPSSEIKISALILVVQ</sequence>
<keyword evidence="4" id="KW-0406">Ion transport</keyword>
<dbReference type="GO" id="GO:0012505">
    <property type="term" value="C:endomembrane system"/>
    <property type="evidence" value="ECO:0007669"/>
    <property type="project" value="TreeGrafter"/>
</dbReference>
<dbReference type="PANTHER" id="PTHR32468:SF164">
    <property type="entry name" value="OS05G0485000 PROTEIN"/>
    <property type="match status" value="1"/>
</dbReference>
<evidence type="ECO:0000256" key="2">
    <source>
        <dbReference type="ARBA" id="ARBA00022538"/>
    </source>
</evidence>
<dbReference type="GO" id="GO:0006885">
    <property type="term" value="P:regulation of pH"/>
    <property type="evidence" value="ECO:0007669"/>
    <property type="project" value="TreeGrafter"/>
</dbReference>
<keyword evidence="2" id="KW-0633">Potassium transport</keyword>
<dbReference type="OrthoDB" id="1731326at2759"/>
<dbReference type="STRING" id="3476.A0A2P5BQP3"/>
<dbReference type="GO" id="GO:0006813">
    <property type="term" value="P:potassium ion transport"/>
    <property type="evidence" value="ECO:0007669"/>
    <property type="project" value="UniProtKB-KW"/>
</dbReference>
<evidence type="ECO:0000313" key="6">
    <source>
        <dbReference type="Proteomes" id="UP000237105"/>
    </source>
</evidence>
<organism evidence="5 6">
    <name type="scientific">Parasponia andersonii</name>
    <name type="common">Sponia andersonii</name>
    <dbReference type="NCBI Taxonomy" id="3476"/>
    <lineage>
        <taxon>Eukaryota</taxon>
        <taxon>Viridiplantae</taxon>
        <taxon>Streptophyta</taxon>
        <taxon>Embryophyta</taxon>
        <taxon>Tracheophyta</taxon>
        <taxon>Spermatophyta</taxon>
        <taxon>Magnoliopsida</taxon>
        <taxon>eudicotyledons</taxon>
        <taxon>Gunneridae</taxon>
        <taxon>Pentapetalae</taxon>
        <taxon>rosids</taxon>
        <taxon>fabids</taxon>
        <taxon>Rosales</taxon>
        <taxon>Cannabaceae</taxon>
        <taxon>Parasponia</taxon>
    </lineage>
</organism>
<dbReference type="InterPro" id="IPR050794">
    <property type="entry name" value="CPA2_transporter"/>
</dbReference>
<evidence type="ECO:0000256" key="4">
    <source>
        <dbReference type="ARBA" id="ARBA00023065"/>
    </source>
</evidence>
<dbReference type="Proteomes" id="UP000237105">
    <property type="component" value="Unassembled WGS sequence"/>
</dbReference>
<dbReference type="AlphaFoldDB" id="A0A2P5BQP3"/>
<keyword evidence="3" id="KW-0630">Potassium</keyword>
<name>A0A2P5BQP3_PARAD</name>
<dbReference type="GO" id="GO:0098662">
    <property type="term" value="P:inorganic cation transmembrane transport"/>
    <property type="evidence" value="ECO:0007669"/>
    <property type="project" value="TreeGrafter"/>
</dbReference>
<dbReference type="EMBL" id="JXTB01000237">
    <property type="protein sequence ID" value="PON51123.1"/>
    <property type="molecule type" value="Genomic_DNA"/>
</dbReference>
<dbReference type="PANTHER" id="PTHR32468">
    <property type="entry name" value="CATION/H + ANTIPORTER"/>
    <property type="match status" value="1"/>
</dbReference>
<reference evidence="6" key="1">
    <citation type="submission" date="2016-06" db="EMBL/GenBank/DDBJ databases">
        <title>Parallel loss of symbiosis genes in relatives of nitrogen-fixing non-legume Parasponia.</title>
        <authorList>
            <person name="Van Velzen R."/>
            <person name="Holmer R."/>
            <person name="Bu F."/>
            <person name="Rutten L."/>
            <person name="Van Zeijl A."/>
            <person name="Liu W."/>
            <person name="Santuari L."/>
            <person name="Cao Q."/>
            <person name="Sharma T."/>
            <person name="Shen D."/>
            <person name="Roswanjaya Y."/>
            <person name="Wardhani T."/>
            <person name="Kalhor M.S."/>
            <person name="Jansen J."/>
            <person name="Van den Hoogen J."/>
            <person name="Gungor B."/>
            <person name="Hartog M."/>
            <person name="Hontelez J."/>
            <person name="Verver J."/>
            <person name="Yang W.-C."/>
            <person name="Schijlen E."/>
            <person name="Repin R."/>
            <person name="Schilthuizen M."/>
            <person name="Schranz E."/>
            <person name="Heidstra R."/>
            <person name="Miyata K."/>
            <person name="Fedorova E."/>
            <person name="Kohlen W."/>
            <person name="Bisseling T."/>
            <person name="Smit S."/>
            <person name="Geurts R."/>
        </authorList>
    </citation>
    <scope>NUCLEOTIDE SEQUENCE [LARGE SCALE GENOMIC DNA]</scope>
    <source>
        <strain evidence="6">cv. WU1-14</strain>
    </source>
</reference>
<evidence type="ECO:0000256" key="3">
    <source>
        <dbReference type="ARBA" id="ARBA00022958"/>
    </source>
</evidence>
<keyword evidence="1" id="KW-0813">Transport</keyword>
<evidence type="ECO:0000313" key="5">
    <source>
        <dbReference type="EMBL" id="PON51123.1"/>
    </source>
</evidence>
<keyword evidence="6" id="KW-1185">Reference proteome</keyword>
<accession>A0A2P5BQP3</accession>
<gene>
    <name evidence="5" type="ORF">PanWU01x14_218320</name>
</gene>
<protein>
    <submittedName>
        <fullName evidence="5">Uncharacterized protein</fullName>
    </submittedName>
</protein>